<comment type="similarity">
    <text evidence="1">Belongs to the LysR transcriptional regulatory family.</text>
</comment>
<reference evidence="6 7" key="1">
    <citation type="submission" date="2009-06" db="EMBL/GenBank/DDBJ databases">
        <title>Complete sequence of Desulfovibrio salexigens DSM 2638.</title>
        <authorList>
            <consortium name="US DOE Joint Genome Institute"/>
            <person name="Lucas S."/>
            <person name="Copeland A."/>
            <person name="Lapidus A."/>
            <person name="Glavina del Rio T."/>
            <person name="Tice H."/>
            <person name="Bruce D."/>
            <person name="Goodwin L."/>
            <person name="Pitluck S."/>
            <person name="Munk A.C."/>
            <person name="Brettin T."/>
            <person name="Detter J.C."/>
            <person name="Han C."/>
            <person name="Tapia R."/>
            <person name="Larimer F."/>
            <person name="Land M."/>
            <person name="Hauser L."/>
            <person name="Kyrpides N."/>
            <person name="Anderson I."/>
            <person name="Wall J.D."/>
            <person name="Arkin A.P."/>
            <person name="Dehal P."/>
            <person name="Chivian D."/>
            <person name="Giles B."/>
            <person name="Hazen T.C."/>
        </authorList>
    </citation>
    <scope>NUCLEOTIDE SEQUENCE [LARGE SCALE GENOMIC DNA]</scope>
    <source>
        <strain evidence="7">ATCC 14822 / DSM 2638 / NCIMB 8403 / VKM B-1763</strain>
    </source>
</reference>
<dbReference type="Gene3D" id="1.10.10.10">
    <property type="entry name" value="Winged helix-like DNA-binding domain superfamily/Winged helix DNA-binding domain"/>
    <property type="match status" value="1"/>
</dbReference>
<dbReference type="OrthoDB" id="5317428at2"/>
<protein>
    <submittedName>
        <fullName evidence="6">Transcriptional regulator, LysR family</fullName>
    </submittedName>
</protein>
<dbReference type="Pfam" id="PF03466">
    <property type="entry name" value="LysR_substrate"/>
    <property type="match status" value="1"/>
</dbReference>
<evidence type="ECO:0000259" key="5">
    <source>
        <dbReference type="PROSITE" id="PS50931"/>
    </source>
</evidence>
<dbReference type="AlphaFoldDB" id="C6C1W9"/>
<dbReference type="KEGG" id="dsa:Desal_1303"/>
<dbReference type="RefSeq" id="WP_015851183.1">
    <property type="nucleotide sequence ID" value="NC_012881.1"/>
</dbReference>
<proteinExistence type="inferred from homology"/>
<dbReference type="Pfam" id="PF00126">
    <property type="entry name" value="HTH_1"/>
    <property type="match status" value="1"/>
</dbReference>
<dbReference type="SUPFAM" id="SSF46785">
    <property type="entry name" value="Winged helix' DNA-binding domain"/>
    <property type="match status" value="1"/>
</dbReference>
<dbReference type="GO" id="GO:0000976">
    <property type="term" value="F:transcription cis-regulatory region binding"/>
    <property type="evidence" value="ECO:0007669"/>
    <property type="project" value="TreeGrafter"/>
</dbReference>
<evidence type="ECO:0000313" key="6">
    <source>
        <dbReference type="EMBL" id="ACS79365.1"/>
    </source>
</evidence>
<keyword evidence="3" id="KW-0238">DNA-binding</keyword>
<dbReference type="SUPFAM" id="SSF53850">
    <property type="entry name" value="Periplasmic binding protein-like II"/>
    <property type="match status" value="1"/>
</dbReference>
<evidence type="ECO:0000256" key="4">
    <source>
        <dbReference type="ARBA" id="ARBA00023163"/>
    </source>
</evidence>
<dbReference type="GO" id="GO:0003700">
    <property type="term" value="F:DNA-binding transcription factor activity"/>
    <property type="evidence" value="ECO:0007669"/>
    <property type="project" value="InterPro"/>
</dbReference>
<keyword evidence="4" id="KW-0804">Transcription</keyword>
<dbReference type="PANTHER" id="PTHR30126:SF100">
    <property type="entry name" value="LYSR-FAMILY TRANSCRIPTIONAL REGULATOR"/>
    <property type="match status" value="1"/>
</dbReference>
<dbReference type="STRING" id="526222.Desal_1303"/>
<dbReference type="InterPro" id="IPR036388">
    <property type="entry name" value="WH-like_DNA-bd_sf"/>
</dbReference>
<organism evidence="6 7">
    <name type="scientific">Maridesulfovibrio salexigens (strain ATCC 14822 / DSM 2638 / NCIMB 8403 / VKM B-1763)</name>
    <name type="common">Desulfovibrio salexigens</name>
    <dbReference type="NCBI Taxonomy" id="526222"/>
    <lineage>
        <taxon>Bacteria</taxon>
        <taxon>Pseudomonadati</taxon>
        <taxon>Thermodesulfobacteriota</taxon>
        <taxon>Desulfovibrionia</taxon>
        <taxon>Desulfovibrionales</taxon>
        <taxon>Desulfovibrionaceae</taxon>
        <taxon>Maridesulfovibrio</taxon>
    </lineage>
</organism>
<dbReference type="eggNOG" id="COG0583">
    <property type="taxonomic scope" value="Bacteria"/>
</dbReference>
<evidence type="ECO:0000256" key="3">
    <source>
        <dbReference type="ARBA" id="ARBA00023125"/>
    </source>
</evidence>
<dbReference type="CDD" id="cd05466">
    <property type="entry name" value="PBP2_LTTR_substrate"/>
    <property type="match status" value="1"/>
</dbReference>
<keyword evidence="7" id="KW-1185">Reference proteome</keyword>
<evidence type="ECO:0000313" key="7">
    <source>
        <dbReference type="Proteomes" id="UP000002601"/>
    </source>
</evidence>
<sequence>MEIRHLLSFKEIVEQGSFIKAAQILNYAQSSITSHVRVIEDFYGRPVFDRLGKRVVLNVFGEQLYRRVLPLLAGYDDLCGLKNEVGEPAGQLRIGAPESTMLYRLSPVLQKYKSMYPKVELIMHNSTCPAMRGLLRDGSLDMAVLLDRVAEEDELICKPLFDEPMCVVLPHEYPAEELINSPSHAVLYTETGCSYRQIFQQLLSDKAIKADNIIETASVEVIKQYLLCNIGVSFLPEIVVRKELGDGRLKSIPWETIDPICVQILHHKDKWISPAMAEFMRLLEEAAVEWG</sequence>
<keyword evidence="2" id="KW-0805">Transcription regulation</keyword>
<gene>
    <name evidence="6" type="ordered locus">Desal_1303</name>
</gene>
<name>C6C1W9_MARSD</name>
<dbReference type="Proteomes" id="UP000002601">
    <property type="component" value="Chromosome"/>
</dbReference>
<dbReference type="EMBL" id="CP001649">
    <property type="protein sequence ID" value="ACS79365.1"/>
    <property type="molecule type" value="Genomic_DNA"/>
</dbReference>
<accession>C6C1W9</accession>
<dbReference type="InterPro" id="IPR036390">
    <property type="entry name" value="WH_DNA-bd_sf"/>
</dbReference>
<feature type="domain" description="HTH lysR-type" evidence="5">
    <location>
        <begin position="1"/>
        <end position="58"/>
    </location>
</feature>
<dbReference type="HOGENOM" id="CLU_039613_6_1_7"/>
<dbReference type="PANTHER" id="PTHR30126">
    <property type="entry name" value="HTH-TYPE TRANSCRIPTIONAL REGULATOR"/>
    <property type="match status" value="1"/>
</dbReference>
<dbReference type="PROSITE" id="PS50931">
    <property type="entry name" value="HTH_LYSR"/>
    <property type="match status" value="1"/>
</dbReference>
<evidence type="ECO:0000256" key="1">
    <source>
        <dbReference type="ARBA" id="ARBA00009437"/>
    </source>
</evidence>
<evidence type="ECO:0000256" key="2">
    <source>
        <dbReference type="ARBA" id="ARBA00023015"/>
    </source>
</evidence>
<dbReference type="Gene3D" id="3.40.190.290">
    <property type="match status" value="1"/>
</dbReference>
<dbReference type="InterPro" id="IPR005119">
    <property type="entry name" value="LysR_subst-bd"/>
</dbReference>
<dbReference type="InterPro" id="IPR000847">
    <property type="entry name" value="LysR_HTH_N"/>
</dbReference>